<sequence length="103" mass="11462">MHKHVEWDDPGKYSVLAFYANTQDEYVEPHPGSIITGHYQGITVRVRVEAFVDGNTSIGEVVALISPRTGERKQAHGNLTIGDMVRLPDEMRAIEATLPDDDD</sequence>
<gene>
    <name evidence="1" type="ORF">SAMN05216571_11473</name>
</gene>
<protein>
    <submittedName>
        <fullName evidence="1">Uncharacterized protein</fullName>
    </submittedName>
</protein>
<reference evidence="1 2" key="1">
    <citation type="submission" date="2016-10" db="EMBL/GenBank/DDBJ databases">
        <authorList>
            <person name="de Groot N.N."/>
        </authorList>
    </citation>
    <scope>NUCLEOTIDE SEQUENCE [LARGE SCALE GENOMIC DNA]</scope>
    <source>
        <strain evidence="1 2">BH539</strain>
    </source>
</reference>
<organism evidence="1 2">
    <name type="scientific">Onishia taeanensis</name>
    <dbReference type="NCBI Taxonomy" id="284577"/>
    <lineage>
        <taxon>Bacteria</taxon>
        <taxon>Pseudomonadati</taxon>
        <taxon>Pseudomonadota</taxon>
        <taxon>Gammaproteobacteria</taxon>
        <taxon>Oceanospirillales</taxon>
        <taxon>Halomonadaceae</taxon>
        <taxon>Onishia</taxon>
    </lineage>
</organism>
<dbReference type="Proteomes" id="UP000198641">
    <property type="component" value="Unassembled WGS sequence"/>
</dbReference>
<evidence type="ECO:0000313" key="2">
    <source>
        <dbReference type="Proteomes" id="UP000198641"/>
    </source>
</evidence>
<accession>A0A1G7UFH7</accession>
<dbReference type="RefSeq" id="WP_092528090.1">
    <property type="nucleotide sequence ID" value="NZ_FNCI01000014.1"/>
</dbReference>
<keyword evidence="2" id="KW-1185">Reference proteome</keyword>
<dbReference type="EMBL" id="FNCI01000014">
    <property type="protein sequence ID" value="SDG46322.1"/>
    <property type="molecule type" value="Genomic_DNA"/>
</dbReference>
<dbReference type="OrthoDB" id="6183023at2"/>
<proteinExistence type="predicted"/>
<dbReference type="STRING" id="284577.SAMN05216571_11473"/>
<dbReference type="AlphaFoldDB" id="A0A1G7UFH7"/>
<name>A0A1G7UFH7_9GAMM</name>
<evidence type="ECO:0000313" key="1">
    <source>
        <dbReference type="EMBL" id="SDG46322.1"/>
    </source>
</evidence>